<protein>
    <recommendedName>
        <fullName evidence="5">RING-type domain-containing protein</fullName>
    </recommendedName>
</protein>
<gene>
    <name evidence="6" type="ORF">V5799_007041</name>
</gene>
<feature type="compositionally biased region" description="Polar residues" evidence="4">
    <location>
        <begin position="134"/>
        <end position="146"/>
    </location>
</feature>
<feature type="region of interest" description="Disordered" evidence="4">
    <location>
        <begin position="20"/>
        <end position="96"/>
    </location>
</feature>
<feature type="compositionally biased region" description="Low complexity" evidence="4">
    <location>
        <begin position="48"/>
        <end position="96"/>
    </location>
</feature>
<organism evidence="6 7">
    <name type="scientific">Amblyomma americanum</name>
    <name type="common">Lone star tick</name>
    <dbReference type="NCBI Taxonomy" id="6943"/>
    <lineage>
        <taxon>Eukaryota</taxon>
        <taxon>Metazoa</taxon>
        <taxon>Ecdysozoa</taxon>
        <taxon>Arthropoda</taxon>
        <taxon>Chelicerata</taxon>
        <taxon>Arachnida</taxon>
        <taxon>Acari</taxon>
        <taxon>Parasitiformes</taxon>
        <taxon>Ixodida</taxon>
        <taxon>Ixodoidea</taxon>
        <taxon>Ixodidae</taxon>
        <taxon>Amblyomminae</taxon>
        <taxon>Amblyomma</taxon>
    </lineage>
</organism>
<feature type="domain" description="RING-type" evidence="5">
    <location>
        <begin position="177"/>
        <end position="210"/>
    </location>
</feature>
<feature type="compositionally biased region" description="Acidic residues" evidence="4">
    <location>
        <begin position="27"/>
        <end position="38"/>
    </location>
</feature>
<evidence type="ECO:0000256" key="4">
    <source>
        <dbReference type="SAM" id="MobiDB-lite"/>
    </source>
</evidence>
<evidence type="ECO:0000256" key="1">
    <source>
        <dbReference type="ARBA" id="ARBA00022771"/>
    </source>
</evidence>
<proteinExistence type="predicted"/>
<keyword evidence="1 3" id="KW-0863">Zinc-finger</keyword>
<dbReference type="SUPFAM" id="SSF57850">
    <property type="entry name" value="RING/U-box"/>
    <property type="match status" value="1"/>
</dbReference>
<name>A0AAQ4DUN1_AMBAM</name>
<accession>A0AAQ4DUN1</accession>
<dbReference type="Proteomes" id="UP001321473">
    <property type="component" value="Unassembled WGS sequence"/>
</dbReference>
<sequence length="220" mass="24150">MGSFLSLPVFHDCRLSSTYAPQANVDQETESSEDDSDFSDYHQESDALSTHSSVTSLTSSESFELASQAASSSTISMSSSFSTSSGSDSDSSDSIPGPSCSFWEPAAYMGSSLREPLLRTRGIVRPHSDPELNSAEQVGEASTSAPSGEAAPEDQPCCSRHEELRARIAEMERVLNCPICRIQRREVVFTCGHAFCWNCSILVRWCALCRQPIRKRIRLY</sequence>
<dbReference type="EMBL" id="JARKHS020026611">
    <property type="protein sequence ID" value="KAK8766171.1"/>
    <property type="molecule type" value="Genomic_DNA"/>
</dbReference>
<dbReference type="AlphaFoldDB" id="A0AAQ4DUN1"/>
<dbReference type="InterPro" id="IPR001841">
    <property type="entry name" value="Znf_RING"/>
</dbReference>
<keyword evidence="7" id="KW-1185">Reference proteome</keyword>
<comment type="caution">
    <text evidence="6">The sequence shown here is derived from an EMBL/GenBank/DDBJ whole genome shotgun (WGS) entry which is preliminary data.</text>
</comment>
<dbReference type="Pfam" id="PF13920">
    <property type="entry name" value="zf-C3HC4_3"/>
    <property type="match status" value="1"/>
</dbReference>
<dbReference type="SMART" id="SM00184">
    <property type="entry name" value="RING"/>
    <property type="match status" value="1"/>
</dbReference>
<dbReference type="GO" id="GO:0008270">
    <property type="term" value="F:zinc ion binding"/>
    <property type="evidence" value="ECO:0007669"/>
    <property type="project" value="UniProtKB-KW"/>
</dbReference>
<feature type="region of interest" description="Disordered" evidence="4">
    <location>
        <begin position="124"/>
        <end position="156"/>
    </location>
</feature>
<dbReference type="Gene3D" id="3.30.40.10">
    <property type="entry name" value="Zinc/RING finger domain, C3HC4 (zinc finger)"/>
    <property type="match status" value="1"/>
</dbReference>
<keyword evidence="2" id="KW-0862">Zinc</keyword>
<dbReference type="PROSITE" id="PS50089">
    <property type="entry name" value="ZF_RING_2"/>
    <property type="match status" value="1"/>
</dbReference>
<evidence type="ECO:0000256" key="2">
    <source>
        <dbReference type="ARBA" id="ARBA00022833"/>
    </source>
</evidence>
<evidence type="ECO:0000256" key="3">
    <source>
        <dbReference type="PROSITE-ProRule" id="PRU00175"/>
    </source>
</evidence>
<evidence type="ECO:0000313" key="7">
    <source>
        <dbReference type="Proteomes" id="UP001321473"/>
    </source>
</evidence>
<dbReference type="InterPro" id="IPR013083">
    <property type="entry name" value="Znf_RING/FYVE/PHD"/>
</dbReference>
<keyword evidence="1 3" id="KW-0479">Metal-binding</keyword>
<reference evidence="6 7" key="1">
    <citation type="journal article" date="2023" name="Arcadia Sci">
        <title>De novo assembly of a long-read Amblyomma americanum tick genome.</title>
        <authorList>
            <person name="Chou S."/>
            <person name="Poskanzer K.E."/>
            <person name="Rollins M."/>
            <person name="Thuy-Boun P.S."/>
        </authorList>
    </citation>
    <scope>NUCLEOTIDE SEQUENCE [LARGE SCALE GENOMIC DNA]</scope>
    <source>
        <strain evidence="6">F_SG_1</strain>
        <tissue evidence="6">Salivary glands</tissue>
    </source>
</reference>
<evidence type="ECO:0000259" key="5">
    <source>
        <dbReference type="PROSITE" id="PS50089"/>
    </source>
</evidence>
<evidence type="ECO:0000313" key="6">
    <source>
        <dbReference type="EMBL" id="KAK8766171.1"/>
    </source>
</evidence>